<comment type="caution">
    <text evidence="2">The sequence shown here is derived from an EMBL/GenBank/DDBJ whole genome shotgun (WGS) entry which is preliminary data.</text>
</comment>
<organism evidence="2 3">
    <name type="scientific">Lupinus luteus</name>
    <name type="common">European yellow lupine</name>
    <dbReference type="NCBI Taxonomy" id="3873"/>
    <lineage>
        <taxon>Eukaryota</taxon>
        <taxon>Viridiplantae</taxon>
        <taxon>Streptophyta</taxon>
        <taxon>Embryophyta</taxon>
        <taxon>Tracheophyta</taxon>
        <taxon>Spermatophyta</taxon>
        <taxon>Magnoliopsida</taxon>
        <taxon>eudicotyledons</taxon>
        <taxon>Gunneridae</taxon>
        <taxon>Pentapetalae</taxon>
        <taxon>rosids</taxon>
        <taxon>fabids</taxon>
        <taxon>Fabales</taxon>
        <taxon>Fabaceae</taxon>
        <taxon>Papilionoideae</taxon>
        <taxon>50 kb inversion clade</taxon>
        <taxon>genistoids sensu lato</taxon>
        <taxon>core genistoids</taxon>
        <taxon>Genisteae</taxon>
        <taxon>Lupinus</taxon>
    </lineage>
</organism>
<gene>
    <name evidence="2" type="ORF">LLUT_LOCUS15893</name>
</gene>
<proteinExistence type="predicted"/>
<dbReference type="AlphaFoldDB" id="A0AAV1WZT6"/>
<feature type="compositionally biased region" description="Polar residues" evidence="1">
    <location>
        <begin position="138"/>
        <end position="155"/>
    </location>
</feature>
<reference evidence="2 3" key="1">
    <citation type="submission" date="2024-03" db="EMBL/GenBank/DDBJ databases">
        <authorList>
            <person name="Martinez-Hernandez J."/>
        </authorList>
    </citation>
    <scope>NUCLEOTIDE SEQUENCE [LARGE SCALE GENOMIC DNA]</scope>
</reference>
<name>A0AAV1WZT6_LUPLU</name>
<evidence type="ECO:0000256" key="1">
    <source>
        <dbReference type="SAM" id="MobiDB-lite"/>
    </source>
</evidence>
<dbReference type="Proteomes" id="UP001497480">
    <property type="component" value="Unassembled WGS sequence"/>
</dbReference>
<accession>A0AAV1WZT6</accession>
<sequence>MNDVLSVVSCAMCISNSSKIKSDLLFALSMEYALGATSYALRETRVAEHGEELHIKKEAFVLLSGNGSKCNKRVHGVKPALAMKPVAQKVVETALSEQPAFFPYRNLSFSFQLCSSLQTKMEAASSSTPFLGIRQENQSQIAQHQGSQTAASTIVPQKKKKNHPGTACK</sequence>
<evidence type="ECO:0000313" key="3">
    <source>
        <dbReference type="Proteomes" id="UP001497480"/>
    </source>
</evidence>
<keyword evidence="3" id="KW-1185">Reference proteome</keyword>
<dbReference type="EMBL" id="CAXHTB010000011">
    <property type="protein sequence ID" value="CAL0314833.1"/>
    <property type="molecule type" value="Genomic_DNA"/>
</dbReference>
<protein>
    <submittedName>
        <fullName evidence="2">Uncharacterized protein</fullName>
    </submittedName>
</protein>
<feature type="region of interest" description="Disordered" evidence="1">
    <location>
        <begin position="138"/>
        <end position="169"/>
    </location>
</feature>
<evidence type="ECO:0000313" key="2">
    <source>
        <dbReference type="EMBL" id="CAL0314833.1"/>
    </source>
</evidence>